<dbReference type="CTD" id="100287898"/>
<dbReference type="SMART" id="SM00028">
    <property type="entry name" value="TPR"/>
    <property type="match status" value="9"/>
</dbReference>
<dbReference type="PANTHER" id="PTHR44874:SF1">
    <property type="entry name" value="TETRATRICOPEPTIDE REPEAT PROTEIN 34"/>
    <property type="match status" value="1"/>
</dbReference>
<dbReference type="Proteomes" id="UP001501920">
    <property type="component" value="Chromosome 9"/>
</dbReference>
<feature type="compositionally biased region" description="Polar residues" evidence="1">
    <location>
        <begin position="547"/>
        <end position="573"/>
    </location>
</feature>
<evidence type="ECO:0000256" key="1">
    <source>
        <dbReference type="SAM" id="MobiDB-lite"/>
    </source>
</evidence>
<dbReference type="SUPFAM" id="SSF48452">
    <property type="entry name" value="TPR-like"/>
    <property type="match status" value="2"/>
</dbReference>
<dbReference type="PANTHER" id="PTHR44874">
    <property type="entry name" value="TETRATRICOPEPTIDE REPEAT PROTEIN 34"/>
    <property type="match status" value="1"/>
</dbReference>
<keyword evidence="3" id="KW-1185">Reference proteome</keyword>
<dbReference type="OrthoDB" id="5971337at2759"/>
<dbReference type="Ensembl" id="ENSPNAT00000019404.2">
    <property type="protein sequence ID" value="ENSPNAP00000030924.2"/>
    <property type="gene ID" value="ENSPNAG00000017928.2"/>
</dbReference>
<dbReference type="GeneTree" id="ENSGT00390000003047"/>
<dbReference type="OMA" id="HWDGMAV"/>
<feature type="region of interest" description="Disordered" evidence="1">
    <location>
        <begin position="544"/>
        <end position="573"/>
    </location>
</feature>
<sequence length="1116" mass="122947">MQKKEMDSLQQGLGAVELCRQGDKIFWTGDVGRAAALYTRAFGSHAGSTMAHMRSLDKSYLDQVVSGLEAWLDGHEVEHKSMEGLNKGLAAVFLSTLCPNNVSASLYKMESVLLGTGQGSDEIFARCSALLEGKRTPHPEGPMRLILELTQALACLLSDPSNHKGPRLYLRAFLGNRSETVRLVKGRQVEHVPRIVKAFFEQMSHKFSILHAGCKLERTSNCIQKPDELSPLESVEFLVAISPESILVRELQAAVLFSLSKFEESAETLSLALMLAESSDTKSNLHLAAEGMAPERKASLLVARAAAYFSTGGRAKEACSDLGEGFAVHPATARLQFQRLFSESGAGVAARVQLRQQAERGLSGFRETVLVRPDLRTSEGLELLDPVIAQLRALCHLEPDGGGRELRVRLADCLLLRGEFREALSISSQLAAAAPTQQSYQNTVQVLRGFARLLCEDHKGALEDFQAVIEHNAPHPSSCVRALCGRGLLRMMAGSHYLTALDYVTASRLQHQDTALTVRCLVPWNYRGLLCTVLLEQGRAMLEEVGEQSNSSGSSTDQDPQLSNHQPSTQTKESYGINKEGMAVGVHALAVLLMELQPGVDAAQILAADALYKQDRIEEAYRLLLCMEHSSPRSPVLVRLALLQLHRGFLYDANQLLKKLIHCGDTSCLRPLLSVAALKDKALLEKHCHNASKRILDSQQEESAIREAVAYLSIAIMASGGEAVDSLLERARCYALLGQRKTAIFDFTAILKEHPDHVQALCGRGFTHLMLNQQKESTQDILAALQVDAEKVTLSILSLKDKARKLICEWLQQHCRASLSTVLSTSPAPCREECLREAFLTSGALMKTDCRDPRGHLLYIDTLLAQGEVKAAGVHLRQVFGKEPRDAAAQARWGVVESWQQKYRLAAKCLSVVSEKEPVVLDFLLALMQTQQRRRLAQAASQEASSVSENGQWERALALLTVAVQAMGGTKLQHLRQRAACLAHLGLHERAVSDLDQIIRSHSPDSSEEPAVLAEDLCRRGRSLLLCSRDELALHDFSQALELYPEQALLCVDAGPGRPRLAEVFLRFALQHYGEQQLDKAWYLIESGLKVDSSHTELRRLRARVKREVSGPCNVH</sequence>
<proteinExistence type="predicted"/>
<dbReference type="STRING" id="42514.ENSPNAP00000030924"/>
<dbReference type="AlphaFoldDB" id="A0A3B4E6R1"/>
<dbReference type="InterPro" id="IPR042161">
    <property type="entry name" value="TTC34"/>
</dbReference>
<dbReference type="InterPro" id="IPR011990">
    <property type="entry name" value="TPR-like_helical_dom_sf"/>
</dbReference>
<name>A0A3B4E6R1_PYGNA</name>
<dbReference type="Pfam" id="PF13174">
    <property type="entry name" value="TPR_6"/>
    <property type="match status" value="1"/>
</dbReference>
<evidence type="ECO:0000313" key="3">
    <source>
        <dbReference type="Proteomes" id="UP001501920"/>
    </source>
</evidence>
<dbReference type="RefSeq" id="XP_017565494.2">
    <property type="nucleotide sequence ID" value="XM_017710005.2"/>
</dbReference>
<reference evidence="2 3" key="1">
    <citation type="submission" date="2020-10" db="EMBL/GenBank/DDBJ databases">
        <title>Pygocentrus nattereri (red-bellied piranha) genome, fPygNat1, primary haplotype.</title>
        <authorList>
            <person name="Myers G."/>
            <person name="Meyer A."/>
            <person name="Karagic N."/>
            <person name="Pippel M."/>
            <person name="Winkler S."/>
            <person name="Tracey A."/>
            <person name="Wood J."/>
            <person name="Formenti G."/>
            <person name="Howe K."/>
            <person name="Fedrigo O."/>
            <person name="Jarvis E.D."/>
        </authorList>
    </citation>
    <scope>NUCLEOTIDE SEQUENCE [LARGE SCALE GENOMIC DNA]</scope>
</reference>
<dbReference type="GeneID" id="108434680"/>
<dbReference type="RefSeq" id="XP_017565502.2">
    <property type="nucleotide sequence ID" value="XM_017710013.2"/>
</dbReference>
<dbReference type="Gene3D" id="1.25.40.10">
    <property type="entry name" value="Tetratricopeptide repeat domain"/>
    <property type="match status" value="3"/>
</dbReference>
<evidence type="ECO:0000313" key="2">
    <source>
        <dbReference type="Ensembl" id="ENSPNAP00000030924.2"/>
    </source>
</evidence>
<protein>
    <submittedName>
        <fullName evidence="2">Uncharacterized protein</fullName>
    </submittedName>
</protein>
<accession>A0A3B4E6R1</accession>
<organism evidence="2 3">
    <name type="scientific">Pygocentrus nattereri</name>
    <name type="common">Red-bellied piranha</name>
    <dbReference type="NCBI Taxonomy" id="42514"/>
    <lineage>
        <taxon>Eukaryota</taxon>
        <taxon>Metazoa</taxon>
        <taxon>Chordata</taxon>
        <taxon>Craniata</taxon>
        <taxon>Vertebrata</taxon>
        <taxon>Euteleostomi</taxon>
        <taxon>Actinopterygii</taxon>
        <taxon>Neopterygii</taxon>
        <taxon>Teleostei</taxon>
        <taxon>Ostariophysi</taxon>
        <taxon>Characiformes</taxon>
        <taxon>Characoidei</taxon>
        <taxon>Pygocentrus</taxon>
    </lineage>
</organism>
<dbReference type="InterPro" id="IPR019734">
    <property type="entry name" value="TPR_rpt"/>
</dbReference>
<reference evidence="2" key="2">
    <citation type="submission" date="2025-08" db="UniProtKB">
        <authorList>
            <consortium name="Ensembl"/>
        </authorList>
    </citation>
    <scope>IDENTIFICATION</scope>
</reference>
<reference evidence="2" key="3">
    <citation type="submission" date="2025-09" db="UniProtKB">
        <authorList>
            <consortium name="Ensembl"/>
        </authorList>
    </citation>
    <scope>IDENTIFICATION</scope>
</reference>